<dbReference type="Pfam" id="PF09339">
    <property type="entry name" value="HTH_IclR"/>
    <property type="match status" value="1"/>
</dbReference>
<evidence type="ECO:0000259" key="7">
    <source>
        <dbReference type="PROSITE" id="PS51077"/>
    </source>
</evidence>
<dbReference type="FunFam" id="1.10.10.10:FF:000056">
    <property type="entry name" value="IclR family transcriptional regulator"/>
    <property type="match status" value="1"/>
</dbReference>
<evidence type="ECO:0000256" key="1">
    <source>
        <dbReference type="ARBA" id="ARBA00022798"/>
    </source>
</evidence>
<dbReference type="AlphaFoldDB" id="A0A329QKY6"/>
<evidence type="ECO:0000256" key="5">
    <source>
        <dbReference type="ARBA" id="ARBA00058938"/>
    </source>
</evidence>
<reference evidence="9 10" key="1">
    <citation type="submission" date="2018-06" db="EMBL/GenBank/DDBJ databases">
        <title>Phytoactinopolyspora halophila sp. nov., a novel halophilic actinomycete isolated from a saline soil in China.</title>
        <authorList>
            <person name="Tang S.-K."/>
        </authorList>
    </citation>
    <scope>NUCLEOTIDE SEQUENCE [LARGE SCALE GENOMIC DNA]</scope>
    <source>
        <strain evidence="9 10">YIM 96934</strain>
    </source>
</reference>
<dbReference type="SUPFAM" id="SSF55781">
    <property type="entry name" value="GAF domain-like"/>
    <property type="match status" value="1"/>
</dbReference>
<dbReference type="GO" id="GO:0003700">
    <property type="term" value="F:DNA-binding transcription factor activity"/>
    <property type="evidence" value="ECO:0007669"/>
    <property type="project" value="TreeGrafter"/>
</dbReference>
<dbReference type="InterPro" id="IPR050707">
    <property type="entry name" value="HTH_MetabolicPath_Reg"/>
</dbReference>
<gene>
    <name evidence="9" type="ORF">DPM12_16820</name>
</gene>
<dbReference type="InterPro" id="IPR029016">
    <property type="entry name" value="GAF-like_dom_sf"/>
</dbReference>
<dbReference type="InterPro" id="IPR014757">
    <property type="entry name" value="Tscrpt_reg_IclR_C"/>
</dbReference>
<evidence type="ECO:0000256" key="2">
    <source>
        <dbReference type="ARBA" id="ARBA00023015"/>
    </source>
</evidence>
<dbReference type="PROSITE" id="PS51078">
    <property type="entry name" value="ICLR_ED"/>
    <property type="match status" value="1"/>
</dbReference>
<feature type="domain" description="HTH iclR-type" evidence="7">
    <location>
        <begin position="12"/>
        <end position="73"/>
    </location>
</feature>
<keyword evidence="2" id="KW-0805">Transcription regulation</keyword>
<evidence type="ECO:0000259" key="8">
    <source>
        <dbReference type="PROSITE" id="PS51078"/>
    </source>
</evidence>
<dbReference type="PANTHER" id="PTHR30136">
    <property type="entry name" value="HELIX-TURN-HELIX TRANSCRIPTIONAL REGULATOR, ICLR FAMILY"/>
    <property type="match status" value="1"/>
</dbReference>
<comment type="caution">
    <text evidence="9">The sequence shown here is derived from an EMBL/GenBank/DDBJ whole genome shotgun (WGS) entry which is preliminary data.</text>
</comment>
<dbReference type="InterPro" id="IPR036388">
    <property type="entry name" value="WH-like_DNA-bd_sf"/>
</dbReference>
<dbReference type="RefSeq" id="WP_112259513.1">
    <property type="nucleotide sequence ID" value="NZ_QMIG01000021.1"/>
</dbReference>
<keyword evidence="10" id="KW-1185">Reference proteome</keyword>
<dbReference type="GO" id="GO:0045892">
    <property type="term" value="P:negative regulation of DNA-templated transcription"/>
    <property type="evidence" value="ECO:0007669"/>
    <property type="project" value="TreeGrafter"/>
</dbReference>
<evidence type="ECO:0000256" key="6">
    <source>
        <dbReference type="ARBA" id="ARBA00070406"/>
    </source>
</evidence>
<organism evidence="9 10">
    <name type="scientific">Phytoactinopolyspora halophila</name>
    <dbReference type="NCBI Taxonomy" id="1981511"/>
    <lineage>
        <taxon>Bacteria</taxon>
        <taxon>Bacillati</taxon>
        <taxon>Actinomycetota</taxon>
        <taxon>Actinomycetes</taxon>
        <taxon>Jiangellales</taxon>
        <taxon>Jiangellaceae</taxon>
        <taxon>Phytoactinopolyspora</taxon>
    </lineage>
</organism>
<dbReference type="InterPro" id="IPR036390">
    <property type="entry name" value="WH_DNA-bd_sf"/>
</dbReference>
<keyword evidence="1" id="KW-0319">Glycerol metabolism</keyword>
<dbReference type="GO" id="GO:0006071">
    <property type="term" value="P:glycerol metabolic process"/>
    <property type="evidence" value="ECO:0007669"/>
    <property type="project" value="UniProtKB-KW"/>
</dbReference>
<sequence>MKRNGDRPSDQVRSVSRALRLLEEVGASPSALPVKAIARRTGLNLSTTYHLVRTLAYDGYLERQPDGRYSLGASIAHRFHDLLGSLRRRPDRHAVLSHLSATTGRSAYLGRLISGEVVIMDLVEGPQSPYLEDLEVGLSTSAHATAVGKALLKALSRDTRRHYLAENGMRPYTSRTVTNPDELEYELACTTSSQPIKEHGQFRDGVACVAALVHTEESGDQPWAVVVSNRGEAMPDDVTRHTMLAAADLSQTIS</sequence>
<keyword evidence="4" id="KW-0804">Transcription</keyword>
<dbReference type="SMART" id="SM00346">
    <property type="entry name" value="HTH_ICLR"/>
    <property type="match status" value="1"/>
</dbReference>
<evidence type="ECO:0000256" key="4">
    <source>
        <dbReference type="ARBA" id="ARBA00023163"/>
    </source>
</evidence>
<dbReference type="PROSITE" id="PS51077">
    <property type="entry name" value="HTH_ICLR"/>
    <property type="match status" value="1"/>
</dbReference>
<comment type="function">
    <text evidence="5">May be an activator protein for the gylABX operon.</text>
</comment>
<dbReference type="Gene3D" id="3.30.450.40">
    <property type="match status" value="1"/>
</dbReference>
<dbReference type="EMBL" id="QMIG01000021">
    <property type="protein sequence ID" value="RAW11188.1"/>
    <property type="molecule type" value="Genomic_DNA"/>
</dbReference>
<dbReference type="Gene3D" id="1.10.10.10">
    <property type="entry name" value="Winged helix-like DNA-binding domain superfamily/Winged helix DNA-binding domain"/>
    <property type="match status" value="1"/>
</dbReference>
<dbReference type="Proteomes" id="UP000250462">
    <property type="component" value="Unassembled WGS sequence"/>
</dbReference>
<keyword evidence="3" id="KW-0238">DNA-binding</keyword>
<dbReference type="InterPro" id="IPR005471">
    <property type="entry name" value="Tscrpt_reg_IclR_N"/>
</dbReference>
<evidence type="ECO:0000256" key="3">
    <source>
        <dbReference type="ARBA" id="ARBA00023125"/>
    </source>
</evidence>
<feature type="domain" description="IclR-ED" evidence="8">
    <location>
        <begin position="67"/>
        <end position="254"/>
    </location>
</feature>
<evidence type="ECO:0000313" key="9">
    <source>
        <dbReference type="EMBL" id="RAW11188.1"/>
    </source>
</evidence>
<name>A0A329QKY6_9ACTN</name>
<dbReference type="SUPFAM" id="SSF46785">
    <property type="entry name" value="Winged helix' DNA-binding domain"/>
    <property type="match status" value="1"/>
</dbReference>
<accession>A0A329QKY6</accession>
<dbReference type="GO" id="GO:0003677">
    <property type="term" value="F:DNA binding"/>
    <property type="evidence" value="ECO:0007669"/>
    <property type="project" value="UniProtKB-KW"/>
</dbReference>
<evidence type="ECO:0000313" key="10">
    <source>
        <dbReference type="Proteomes" id="UP000250462"/>
    </source>
</evidence>
<dbReference type="Pfam" id="PF01614">
    <property type="entry name" value="IclR_C"/>
    <property type="match status" value="1"/>
</dbReference>
<protein>
    <recommendedName>
        <fullName evidence="6">Glycerol operon regulatory protein</fullName>
    </recommendedName>
</protein>
<proteinExistence type="predicted"/>
<dbReference type="PANTHER" id="PTHR30136:SF24">
    <property type="entry name" value="HTH-TYPE TRANSCRIPTIONAL REPRESSOR ALLR"/>
    <property type="match status" value="1"/>
</dbReference>